<dbReference type="RefSeq" id="WP_073601196.1">
    <property type="nucleotide sequence ID" value="NZ_MRCB01000033.1"/>
</dbReference>
<dbReference type="PANTHER" id="PTHR45856:SF24">
    <property type="entry name" value="FUNGAL LIPASE-LIKE DOMAIN-CONTAINING PROTEIN"/>
    <property type="match status" value="1"/>
</dbReference>
<evidence type="ECO:0000313" key="2">
    <source>
        <dbReference type="EMBL" id="OKH20208.1"/>
    </source>
</evidence>
<dbReference type="EMBL" id="MRCB01000033">
    <property type="protein sequence ID" value="OKH20208.1"/>
    <property type="molecule type" value="Genomic_DNA"/>
</dbReference>
<dbReference type="InterPro" id="IPR029058">
    <property type="entry name" value="AB_hydrolase_fold"/>
</dbReference>
<keyword evidence="3" id="KW-1185">Reference proteome</keyword>
<dbReference type="Proteomes" id="UP000186868">
    <property type="component" value="Unassembled WGS sequence"/>
</dbReference>
<gene>
    <name evidence="2" type="ORF">NIES593_19625</name>
</gene>
<accession>A0A1U7H9J3</accession>
<dbReference type="AlphaFoldDB" id="A0A1U7H9J3"/>
<protein>
    <recommendedName>
        <fullName evidence="1">Fungal lipase-type domain-containing protein</fullName>
    </recommendedName>
</protein>
<feature type="domain" description="Fungal lipase-type" evidence="1">
    <location>
        <begin position="121"/>
        <end position="245"/>
    </location>
</feature>
<evidence type="ECO:0000259" key="1">
    <source>
        <dbReference type="Pfam" id="PF01764"/>
    </source>
</evidence>
<dbReference type="SUPFAM" id="SSF53474">
    <property type="entry name" value="alpha/beta-Hydrolases"/>
    <property type="match status" value="1"/>
</dbReference>
<dbReference type="InterPro" id="IPR002921">
    <property type="entry name" value="Fungal_lipase-type"/>
</dbReference>
<dbReference type="CDD" id="cd00519">
    <property type="entry name" value="Lipase_3"/>
    <property type="match status" value="1"/>
</dbReference>
<evidence type="ECO:0000313" key="3">
    <source>
        <dbReference type="Proteomes" id="UP000186868"/>
    </source>
</evidence>
<comment type="caution">
    <text evidence="2">The sequence shown here is derived from an EMBL/GenBank/DDBJ whole genome shotgun (WGS) entry which is preliminary data.</text>
</comment>
<dbReference type="STRING" id="1921803.NIES593_19625"/>
<dbReference type="PANTHER" id="PTHR45856">
    <property type="entry name" value="ALPHA/BETA-HYDROLASES SUPERFAMILY PROTEIN"/>
    <property type="match status" value="1"/>
</dbReference>
<name>A0A1U7H9J3_9CYAN</name>
<organism evidence="2 3">
    <name type="scientific">Hydrococcus rivularis NIES-593</name>
    <dbReference type="NCBI Taxonomy" id="1921803"/>
    <lineage>
        <taxon>Bacteria</taxon>
        <taxon>Bacillati</taxon>
        <taxon>Cyanobacteriota</taxon>
        <taxon>Cyanophyceae</taxon>
        <taxon>Pleurocapsales</taxon>
        <taxon>Hydrococcaceae</taxon>
        <taxon>Hydrococcus</taxon>
    </lineage>
</organism>
<dbReference type="InterPro" id="IPR051218">
    <property type="entry name" value="Sec_MonoDiacylglyc_Lipase"/>
</dbReference>
<sequence>MNSFRDKLTTSFASQSTKIIAKKLAQATVNTYLGKEVGASLKTYGKFNRQRVLEMAYLCRLAYIAYEQIPITVTKLLTSGQLFPKYKFKTVDFLYNDSSLLTDENYPVCCGYITSTPKEIFVVLRGTRDIKDWLINLLVNTNPQGIHSGFAAYADSIWAQLHKIGIFSDANSHQKKLILVGHSLGGAGVTLLAHKLSCQSFRMSLFEQVEVYTFGCPPVSTAELILDASVYWIRNSADLISHIPKFVSLIGGWHPYISESLCKYQYLLPEYVIHHDYQIYQLDRSAAKNLWNSCTIGGIFSQLQLDNNIDSFEQLIISLIRCFHTEHRLLSYIEKLNYGLIPHVLNSMALSDSANQAEE</sequence>
<dbReference type="GO" id="GO:0006629">
    <property type="term" value="P:lipid metabolic process"/>
    <property type="evidence" value="ECO:0007669"/>
    <property type="project" value="InterPro"/>
</dbReference>
<reference evidence="2 3" key="1">
    <citation type="submission" date="2016-11" db="EMBL/GenBank/DDBJ databases">
        <title>Draft Genome Sequences of Nine Cyanobacterial Strains from Diverse Habitats.</title>
        <authorList>
            <person name="Zhu T."/>
            <person name="Hou S."/>
            <person name="Lu X."/>
            <person name="Hess W.R."/>
        </authorList>
    </citation>
    <scope>NUCLEOTIDE SEQUENCE [LARGE SCALE GENOMIC DNA]</scope>
    <source>
        <strain evidence="2 3">NIES-593</strain>
    </source>
</reference>
<dbReference type="Pfam" id="PF01764">
    <property type="entry name" value="Lipase_3"/>
    <property type="match status" value="1"/>
</dbReference>
<dbReference type="OrthoDB" id="5522031at2"/>
<proteinExistence type="predicted"/>
<dbReference type="Gene3D" id="3.40.50.1820">
    <property type="entry name" value="alpha/beta hydrolase"/>
    <property type="match status" value="1"/>
</dbReference>